<comment type="caution">
    <text evidence="4">The sequence shown here is derived from an EMBL/GenBank/DDBJ whole genome shotgun (WGS) entry which is preliminary data.</text>
</comment>
<dbReference type="SUPFAM" id="SSF51391">
    <property type="entry name" value="Thiamin phosphate synthase"/>
    <property type="match status" value="1"/>
</dbReference>
<organism evidence="4 5">
    <name type="scientific">Segatella buccae</name>
    <dbReference type="NCBI Taxonomy" id="28126"/>
    <lineage>
        <taxon>Bacteria</taxon>
        <taxon>Pseudomonadati</taxon>
        <taxon>Bacteroidota</taxon>
        <taxon>Bacteroidia</taxon>
        <taxon>Bacteroidales</taxon>
        <taxon>Prevotellaceae</taxon>
        <taxon>Segatella</taxon>
    </lineage>
</organism>
<sequence>MKTIVITSPDHWPGEETVIPWLLEAGVDFVHLRKPAWSEADCARLLSLVPAWCHGRIVVHDHFVLCRRFALRGIHLNGRCPEIPVGFEGAVSRSCHSLCEVEEGKPLSSYVFLSPVFDSISKPGYRAAFMPAELQSAARRGIIDRRVVALGGVSVDNVALLRACGFGGVALLGEVWRQAVGAHFDDYLRRLAAL</sequence>
<gene>
    <name evidence="4" type="ORF">NCTC13063_02404</name>
</gene>
<dbReference type="GO" id="GO:0009228">
    <property type="term" value="P:thiamine biosynthetic process"/>
    <property type="evidence" value="ECO:0007669"/>
    <property type="project" value="UniProtKB-KW"/>
</dbReference>
<name>A0AAQ1UP79_9BACT</name>
<dbReference type="PANTHER" id="PTHR20857">
    <property type="entry name" value="THIAMINE-PHOSPHATE PYROPHOSPHORYLASE"/>
    <property type="match status" value="1"/>
</dbReference>
<dbReference type="AlphaFoldDB" id="A0AAQ1UP79"/>
<evidence type="ECO:0000256" key="1">
    <source>
        <dbReference type="ARBA" id="ARBA00004948"/>
    </source>
</evidence>
<protein>
    <submittedName>
        <fullName evidence="4">Thiamine monophosphate synthase</fullName>
    </submittedName>
</protein>
<feature type="domain" description="Thiamine phosphate synthase/TenI" evidence="3">
    <location>
        <begin position="20"/>
        <end position="173"/>
    </location>
</feature>
<dbReference type="InterPro" id="IPR022998">
    <property type="entry name" value="ThiamineP_synth_TenI"/>
</dbReference>
<keyword evidence="2" id="KW-0784">Thiamine biosynthesis</keyword>
<dbReference type="CDD" id="cd00564">
    <property type="entry name" value="TMP_TenI"/>
    <property type="match status" value="1"/>
</dbReference>
<evidence type="ECO:0000313" key="4">
    <source>
        <dbReference type="EMBL" id="SUB96636.1"/>
    </source>
</evidence>
<evidence type="ECO:0000313" key="5">
    <source>
        <dbReference type="Proteomes" id="UP000255283"/>
    </source>
</evidence>
<accession>A0AAQ1UP79</accession>
<dbReference type="PANTHER" id="PTHR20857:SF15">
    <property type="entry name" value="THIAMINE-PHOSPHATE SYNTHASE"/>
    <property type="match status" value="1"/>
</dbReference>
<dbReference type="InterPro" id="IPR013785">
    <property type="entry name" value="Aldolase_TIM"/>
</dbReference>
<dbReference type="Pfam" id="PF02581">
    <property type="entry name" value="TMP-TENI"/>
    <property type="match status" value="1"/>
</dbReference>
<dbReference type="EMBL" id="UGTJ01000002">
    <property type="protein sequence ID" value="SUB96636.1"/>
    <property type="molecule type" value="Genomic_DNA"/>
</dbReference>
<proteinExistence type="predicted"/>
<evidence type="ECO:0000259" key="3">
    <source>
        <dbReference type="Pfam" id="PF02581"/>
    </source>
</evidence>
<dbReference type="Gene3D" id="3.20.20.70">
    <property type="entry name" value="Aldolase class I"/>
    <property type="match status" value="1"/>
</dbReference>
<dbReference type="RefSeq" id="WP_115154309.1">
    <property type="nucleotide sequence ID" value="NZ_DBFWLE010000019.1"/>
</dbReference>
<reference evidence="4 5" key="1">
    <citation type="submission" date="2018-06" db="EMBL/GenBank/DDBJ databases">
        <authorList>
            <consortium name="Pathogen Informatics"/>
            <person name="Doyle S."/>
        </authorList>
    </citation>
    <scope>NUCLEOTIDE SEQUENCE [LARGE SCALE GENOMIC DNA]</scope>
    <source>
        <strain evidence="4 5">NCTC13063</strain>
    </source>
</reference>
<evidence type="ECO:0000256" key="2">
    <source>
        <dbReference type="ARBA" id="ARBA00022977"/>
    </source>
</evidence>
<comment type="pathway">
    <text evidence="1">Cofactor biosynthesis; thiamine diphosphate biosynthesis.</text>
</comment>
<dbReference type="GO" id="GO:0005737">
    <property type="term" value="C:cytoplasm"/>
    <property type="evidence" value="ECO:0007669"/>
    <property type="project" value="TreeGrafter"/>
</dbReference>
<dbReference type="GO" id="GO:0004789">
    <property type="term" value="F:thiamine-phosphate diphosphorylase activity"/>
    <property type="evidence" value="ECO:0007669"/>
    <property type="project" value="TreeGrafter"/>
</dbReference>
<dbReference type="InterPro" id="IPR036206">
    <property type="entry name" value="ThiamineP_synth_sf"/>
</dbReference>
<dbReference type="Proteomes" id="UP000255283">
    <property type="component" value="Unassembled WGS sequence"/>
</dbReference>